<sequence>MIEIREILPNEFDTVGELTVQAYVGGGFVAEGTPYAERLRDTATRAQDGRVLVAVLADRVVGSLTVAEPGTPFADVAQAGELEFRMLAVSPDARGSGAGTALVRAVIAEAYDRGDHSVVMSTQPEMVDARRIYDRNGFVPDPDRAWEPIRGMELTVLVRDLA</sequence>
<evidence type="ECO:0000313" key="2">
    <source>
        <dbReference type="EMBL" id="TYQ08620.1"/>
    </source>
</evidence>
<dbReference type="InterPro" id="IPR000182">
    <property type="entry name" value="GNAT_dom"/>
</dbReference>
<evidence type="ECO:0000256" key="1">
    <source>
        <dbReference type="ARBA" id="ARBA00022679"/>
    </source>
</evidence>
<accession>A0A652YYT3</accession>
<comment type="caution">
    <text evidence="2">The sequence shown here is derived from an EMBL/GenBank/DDBJ whole genome shotgun (WGS) entry which is preliminary data.</text>
</comment>
<dbReference type="PROSITE" id="PS51186">
    <property type="entry name" value="GNAT"/>
    <property type="match status" value="1"/>
</dbReference>
<dbReference type="PANTHER" id="PTHR13947">
    <property type="entry name" value="GNAT FAMILY N-ACETYLTRANSFERASE"/>
    <property type="match status" value="1"/>
</dbReference>
<dbReference type="Gene3D" id="3.40.630.30">
    <property type="match status" value="1"/>
</dbReference>
<dbReference type="GO" id="GO:0008080">
    <property type="term" value="F:N-acetyltransferase activity"/>
    <property type="evidence" value="ECO:0007669"/>
    <property type="project" value="InterPro"/>
</dbReference>
<proteinExistence type="predicted"/>
<organism evidence="2">
    <name type="scientific">Nocardia globerula</name>
    <dbReference type="NCBI Taxonomy" id="1818"/>
    <lineage>
        <taxon>Bacteria</taxon>
        <taxon>Bacillati</taxon>
        <taxon>Actinomycetota</taxon>
        <taxon>Actinomycetes</taxon>
        <taxon>Mycobacteriales</taxon>
        <taxon>Nocardiaceae</taxon>
        <taxon>Nocardia</taxon>
    </lineage>
</organism>
<name>A0A652YYT3_NOCGL</name>
<dbReference type="InterPro" id="IPR050769">
    <property type="entry name" value="NAT_camello-type"/>
</dbReference>
<keyword evidence="1 2" id="KW-0808">Transferase</keyword>
<reference evidence="2" key="1">
    <citation type="submission" date="2019-07" db="EMBL/GenBank/DDBJ databases">
        <title>Genomic Encyclopedia of Type Strains, Phase IV (KMG-IV): sequencing the most valuable type-strain genomes for metagenomic binning, comparative biology and taxonomic classification.</title>
        <authorList>
            <person name="Goeker M."/>
        </authorList>
    </citation>
    <scope>NUCLEOTIDE SEQUENCE</scope>
    <source>
        <strain evidence="2">DSM 44596</strain>
    </source>
</reference>
<dbReference type="EMBL" id="VNIQ01000001">
    <property type="protein sequence ID" value="TYQ08620.1"/>
    <property type="molecule type" value="Genomic_DNA"/>
</dbReference>
<protein>
    <submittedName>
        <fullName evidence="2">Acetyltransferase (GNAT) family protein</fullName>
    </submittedName>
</protein>
<dbReference type="CDD" id="cd04301">
    <property type="entry name" value="NAT_SF"/>
    <property type="match status" value="1"/>
</dbReference>
<dbReference type="PANTHER" id="PTHR13947:SF37">
    <property type="entry name" value="LD18367P"/>
    <property type="match status" value="1"/>
</dbReference>
<dbReference type="SUPFAM" id="SSF55729">
    <property type="entry name" value="Acyl-CoA N-acyltransferases (Nat)"/>
    <property type="match status" value="1"/>
</dbReference>
<dbReference type="InterPro" id="IPR016181">
    <property type="entry name" value="Acyl_CoA_acyltransferase"/>
</dbReference>
<dbReference type="AlphaFoldDB" id="A0A652YYT3"/>
<dbReference type="Pfam" id="PF00583">
    <property type="entry name" value="Acetyltransf_1"/>
    <property type="match status" value="1"/>
</dbReference>
<gene>
    <name evidence="2" type="ORF">FNL38_101995</name>
</gene>